<gene>
    <name evidence="1" type="ORF">LCGC14_2059620</name>
</gene>
<reference evidence="1" key="1">
    <citation type="journal article" date="2015" name="Nature">
        <title>Complex archaea that bridge the gap between prokaryotes and eukaryotes.</title>
        <authorList>
            <person name="Spang A."/>
            <person name="Saw J.H."/>
            <person name="Jorgensen S.L."/>
            <person name="Zaremba-Niedzwiedzka K."/>
            <person name="Martijn J."/>
            <person name="Lind A.E."/>
            <person name="van Eijk R."/>
            <person name="Schleper C."/>
            <person name="Guy L."/>
            <person name="Ettema T.J."/>
        </authorList>
    </citation>
    <scope>NUCLEOTIDE SEQUENCE</scope>
</reference>
<protein>
    <submittedName>
        <fullName evidence="1">Uncharacterized protein</fullName>
    </submittedName>
</protein>
<feature type="non-terminal residue" evidence="1">
    <location>
        <position position="704"/>
    </location>
</feature>
<evidence type="ECO:0000313" key="1">
    <source>
        <dbReference type="EMBL" id="KKL74965.1"/>
    </source>
</evidence>
<proteinExistence type="predicted"/>
<sequence>VIRGGSRFRAVARQFVPFRSRKAAIAIGLPTGVRGRASRILWTAFAKSHDGLIATAKKKGVFEFIAESGSYANVIEEIPSLRNVDPGIVQMLIRRTDPQEIENLYSAALRGSLLDPTSMAHTNVLAEEIDAASDVKRILTDLDPRTFTAGDIAAVRGGGTYHNFPIQLADKATPVVARAAKGAAVDVADDVIRDDVISAAQMIVSRIGDEGREVVRGRTYTRLGDGGVAALDDEGNVIGALIGTSVGVAEGKQGEGIGTMLIRLSGKTKEQLTAGTGAISEQGARVLNRAFKAQAESNLGTAMDPLAEGIVSYIAKGDTQIKNLNPGTAGFDRAIAWIKRNTKYKNNGIRPDGSIRKDALQAYLKANNIDVATVGGTAVFADLEGLRDAGKITQFAGGGAQHAGLSEASNRLRIAAYERRMIAPKGDTVSKWVISDMPTRVGSPMDDIFFWRKKFGVFSGKKYSEANFLVRKARGLVASVFLDDTPARIATGYANRQDGVRDLTRLLTQMNVDPDLVRRSIDAYMDDPSQAQVLQILRNAADDLGDEEIMLGLLKFNQKSTSELEYAVINNSEQLTSGLRVDGSEGLQPLLPSQTRQFVQLPEQRAFSAHIRRVKRATNRVFKSRNRGWGRDKANRQKIIDDFGATLGTKSEPAQRWAAMTMDEQFATAYAMVRSRESGLGDGLGYAAKFGQSFGETWSRFRNA</sequence>
<dbReference type="AlphaFoldDB" id="A0A0F9H030"/>
<feature type="non-terminal residue" evidence="1">
    <location>
        <position position="1"/>
    </location>
</feature>
<comment type="caution">
    <text evidence="1">The sequence shown here is derived from an EMBL/GenBank/DDBJ whole genome shotgun (WGS) entry which is preliminary data.</text>
</comment>
<dbReference type="EMBL" id="LAZR01024490">
    <property type="protein sequence ID" value="KKL74965.1"/>
    <property type="molecule type" value="Genomic_DNA"/>
</dbReference>
<organism evidence="1">
    <name type="scientific">marine sediment metagenome</name>
    <dbReference type="NCBI Taxonomy" id="412755"/>
    <lineage>
        <taxon>unclassified sequences</taxon>
        <taxon>metagenomes</taxon>
        <taxon>ecological metagenomes</taxon>
    </lineage>
</organism>
<accession>A0A0F9H030</accession>
<name>A0A0F9H030_9ZZZZ</name>